<evidence type="ECO:0000256" key="12">
    <source>
        <dbReference type="ARBA" id="ARBA00038669"/>
    </source>
</evidence>
<evidence type="ECO:0000256" key="9">
    <source>
        <dbReference type="ARBA" id="ARBA00023065"/>
    </source>
</evidence>
<protein>
    <recommendedName>
        <fullName evidence="14">Nickel import system ATP-binding protein NikD</fullName>
        <ecNumber evidence="13">7.2.2.11</ecNumber>
    </recommendedName>
</protein>
<keyword evidence="5" id="KW-0533">Nickel</keyword>
<evidence type="ECO:0000313" key="18">
    <source>
        <dbReference type="Proteomes" id="UP000003280"/>
    </source>
</evidence>
<dbReference type="SMART" id="SM00382">
    <property type="entry name" value="AAA"/>
    <property type="match status" value="1"/>
</dbReference>
<evidence type="ECO:0000256" key="11">
    <source>
        <dbReference type="ARBA" id="ARBA00023136"/>
    </source>
</evidence>
<dbReference type="InterPro" id="IPR017871">
    <property type="entry name" value="ABC_transporter-like_CS"/>
</dbReference>
<evidence type="ECO:0000256" key="4">
    <source>
        <dbReference type="ARBA" id="ARBA00022475"/>
    </source>
</evidence>
<evidence type="ECO:0000256" key="10">
    <source>
        <dbReference type="ARBA" id="ARBA00023112"/>
    </source>
</evidence>
<dbReference type="InterPro" id="IPR003593">
    <property type="entry name" value="AAA+_ATPase"/>
</dbReference>
<dbReference type="Proteomes" id="UP000003280">
    <property type="component" value="Unassembled WGS sequence"/>
</dbReference>
<proteinExistence type="inferred from homology"/>
<keyword evidence="7 17" id="KW-0067">ATP-binding</keyword>
<sequence>MKFTGDVMLLTVKNLNISFEQYTSFFRKRIVHVVHDLDLEVRDGEILAIFGASGSGKSLLAHAILDLLPYNALVSGEIKYKGEDLTKERLNKLYGREISFIPQTVNSLNPLLKVGRQSEYTADKRDVERVYQEFGLEKDVLNLYPHELSGGMLRRILVSDSILADANLIIADEPTPGMDTKSTDTIINYFKSVKAKGKSAVVITHDIEMAMKCADRIAFFYDGTIIETTEIEKIGEDGSGLAHPYSRALFRALPENGFHSIEAGDLC</sequence>
<dbReference type="PANTHER" id="PTHR43297:SF13">
    <property type="entry name" value="NICKEL ABC TRANSPORTER, ATP-BINDING PROTEIN"/>
    <property type="match status" value="1"/>
</dbReference>
<organism evidence="17 18">
    <name type="scientific">Peptoniphilus duerdenii ATCC BAA-1640</name>
    <dbReference type="NCBI Taxonomy" id="862517"/>
    <lineage>
        <taxon>Bacteria</taxon>
        <taxon>Bacillati</taxon>
        <taxon>Bacillota</taxon>
        <taxon>Tissierellia</taxon>
        <taxon>Tissierellales</taxon>
        <taxon>Peptoniphilaceae</taxon>
        <taxon>Peptoniphilus</taxon>
    </lineage>
</organism>
<keyword evidence="3" id="KW-0813">Transport</keyword>
<dbReference type="HOGENOM" id="CLU_000604_1_23_9"/>
<keyword evidence="10" id="KW-0921">Nickel transport</keyword>
<dbReference type="InterPro" id="IPR050388">
    <property type="entry name" value="ABC_Ni/Peptide_Import"/>
</dbReference>
<dbReference type="SUPFAM" id="SSF52540">
    <property type="entry name" value="P-loop containing nucleoside triphosphate hydrolases"/>
    <property type="match status" value="1"/>
</dbReference>
<evidence type="ECO:0000256" key="2">
    <source>
        <dbReference type="ARBA" id="ARBA00005417"/>
    </source>
</evidence>
<dbReference type="GO" id="GO:0016887">
    <property type="term" value="F:ATP hydrolysis activity"/>
    <property type="evidence" value="ECO:0007669"/>
    <property type="project" value="InterPro"/>
</dbReference>
<gene>
    <name evidence="17" type="primary">dppD</name>
    <name evidence="17" type="ORF">HMPREF9225_1875</name>
</gene>
<dbReference type="eggNOG" id="COG0444">
    <property type="taxonomic scope" value="Bacteria"/>
</dbReference>
<dbReference type="EC" id="7.2.2.11" evidence="13"/>
<dbReference type="CDD" id="cd03257">
    <property type="entry name" value="ABC_NikE_OppD_transporters"/>
    <property type="match status" value="1"/>
</dbReference>
<dbReference type="GO" id="GO:0005524">
    <property type="term" value="F:ATP binding"/>
    <property type="evidence" value="ECO:0007669"/>
    <property type="project" value="UniProtKB-KW"/>
</dbReference>
<dbReference type="STRING" id="862517.HMPREF9225_1875"/>
<dbReference type="PROSITE" id="PS50893">
    <property type="entry name" value="ABC_TRANSPORTER_2"/>
    <property type="match status" value="1"/>
</dbReference>
<evidence type="ECO:0000256" key="6">
    <source>
        <dbReference type="ARBA" id="ARBA00022741"/>
    </source>
</evidence>
<reference evidence="17 18" key="1">
    <citation type="submission" date="2010-07" db="EMBL/GenBank/DDBJ databases">
        <authorList>
            <person name="Muzny D."/>
            <person name="Qin X."/>
            <person name="Deng J."/>
            <person name="Jiang H."/>
            <person name="Liu Y."/>
            <person name="Qu J."/>
            <person name="Song X.-Z."/>
            <person name="Zhang L."/>
            <person name="Thornton R."/>
            <person name="Coyle M."/>
            <person name="Francisco L."/>
            <person name="Jackson L."/>
            <person name="Javaid M."/>
            <person name="Korchina V."/>
            <person name="Kovar C."/>
            <person name="Mata R."/>
            <person name="Mathew T."/>
            <person name="Ngo R."/>
            <person name="Nguyen L."/>
            <person name="Nguyen N."/>
            <person name="Okwuonu G."/>
            <person name="Ongeri F."/>
            <person name="Pham C."/>
            <person name="Simmons D."/>
            <person name="Wilczek-Boney K."/>
            <person name="Hale W."/>
            <person name="Jakkamsetti A."/>
            <person name="Pham P."/>
            <person name="Ruth R."/>
            <person name="San Lucas F."/>
            <person name="Warren J."/>
            <person name="Zhang J."/>
            <person name="Zhao Z."/>
            <person name="Zhou C."/>
            <person name="Zhu D."/>
            <person name="Lee S."/>
            <person name="Bess C."/>
            <person name="Blankenburg K."/>
            <person name="Forbes L."/>
            <person name="Fu Q."/>
            <person name="Gubbala S."/>
            <person name="Hirani K."/>
            <person name="Jayaseelan J.C."/>
            <person name="Lara F."/>
            <person name="Munidasa M."/>
            <person name="Palculict T."/>
            <person name="Patil S."/>
            <person name="Pu L.-L."/>
            <person name="Saada N."/>
            <person name="Tang L."/>
            <person name="Weissenberger G."/>
            <person name="Zhu Y."/>
            <person name="Hemphill L."/>
            <person name="Shang Y."/>
            <person name="Youmans B."/>
            <person name="Ayvaz T."/>
            <person name="Ross M."/>
            <person name="Santibanez J."/>
            <person name="Aqrawi P."/>
            <person name="Gross S."/>
            <person name="Joshi V."/>
            <person name="Fowler G."/>
            <person name="Nazareth L."/>
            <person name="Reid J."/>
            <person name="Worley K."/>
            <person name="Petrosino J."/>
            <person name="Highlander S."/>
            <person name="Gibbs R."/>
        </authorList>
    </citation>
    <scope>NUCLEOTIDE SEQUENCE [LARGE SCALE GENOMIC DNA]</scope>
    <source>
        <strain evidence="17 18">ATCC BAA-1640</strain>
    </source>
</reference>
<evidence type="ECO:0000256" key="13">
    <source>
        <dbReference type="ARBA" id="ARBA00039098"/>
    </source>
</evidence>
<keyword evidence="4" id="KW-1003">Cell membrane</keyword>
<evidence type="ECO:0000256" key="14">
    <source>
        <dbReference type="ARBA" id="ARBA00044143"/>
    </source>
</evidence>
<evidence type="ECO:0000256" key="7">
    <source>
        <dbReference type="ARBA" id="ARBA00022840"/>
    </source>
</evidence>
<comment type="subcellular location">
    <subcellularLocation>
        <location evidence="1">Cell membrane</location>
        <topology evidence="1">Peripheral membrane protein</topology>
    </subcellularLocation>
</comment>
<dbReference type="Pfam" id="PF00005">
    <property type="entry name" value="ABC_tran"/>
    <property type="match status" value="1"/>
</dbReference>
<evidence type="ECO:0000256" key="8">
    <source>
        <dbReference type="ARBA" id="ARBA00022967"/>
    </source>
</evidence>
<dbReference type="PANTHER" id="PTHR43297">
    <property type="entry name" value="OLIGOPEPTIDE TRANSPORT ATP-BINDING PROTEIN APPD"/>
    <property type="match status" value="1"/>
</dbReference>
<evidence type="ECO:0000256" key="1">
    <source>
        <dbReference type="ARBA" id="ARBA00004202"/>
    </source>
</evidence>
<comment type="catalytic activity">
    <reaction evidence="15">
        <text>Ni(2+)(out) + ATP + H2O = Ni(2+)(in) + ADP + phosphate + H(+)</text>
        <dbReference type="Rhea" id="RHEA:15557"/>
        <dbReference type="ChEBI" id="CHEBI:15377"/>
        <dbReference type="ChEBI" id="CHEBI:15378"/>
        <dbReference type="ChEBI" id="CHEBI:30616"/>
        <dbReference type="ChEBI" id="CHEBI:43474"/>
        <dbReference type="ChEBI" id="CHEBI:49786"/>
        <dbReference type="ChEBI" id="CHEBI:456216"/>
        <dbReference type="EC" id="7.2.2.11"/>
    </reaction>
    <physiologicalReaction direction="left-to-right" evidence="15">
        <dbReference type="Rhea" id="RHEA:15558"/>
    </physiologicalReaction>
</comment>
<dbReference type="Gene3D" id="3.40.50.300">
    <property type="entry name" value="P-loop containing nucleotide triphosphate hydrolases"/>
    <property type="match status" value="1"/>
</dbReference>
<evidence type="ECO:0000256" key="3">
    <source>
        <dbReference type="ARBA" id="ARBA00022448"/>
    </source>
</evidence>
<evidence type="ECO:0000259" key="16">
    <source>
        <dbReference type="PROSITE" id="PS50893"/>
    </source>
</evidence>
<dbReference type="PROSITE" id="PS00211">
    <property type="entry name" value="ABC_TRANSPORTER_1"/>
    <property type="match status" value="1"/>
</dbReference>
<keyword evidence="9" id="KW-0406">Ion transport</keyword>
<dbReference type="InterPro" id="IPR003439">
    <property type="entry name" value="ABC_transporter-like_ATP-bd"/>
</dbReference>
<keyword evidence="8" id="KW-1278">Translocase</keyword>
<feature type="domain" description="ABC transporter" evidence="16">
    <location>
        <begin position="12"/>
        <end position="247"/>
    </location>
</feature>
<evidence type="ECO:0000256" key="5">
    <source>
        <dbReference type="ARBA" id="ARBA00022596"/>
    </source>
</evidence>
<keyword evidence="11" id="KW-0472">Membrane</keyword>
<comment type="similarity">
    <text evidence="2">Belongs to the ABC transporter superfamily.</text>
</comment>
<comment type="subunit">
    <text evidence="12">The complex is composed of two ATP-binding proteins (NikD and NikE), two transmembrane proteins (NikB and NikC) and a solute-binding protein (NikA).</text>
</comment>
<dbReference type="InterPro" id="IPR027417">
    <property type="entry name" value="P-loop_NTPase"/>
</dbReference>
<evidence type="ECO:0000256" key="15">
    <source>
        <dbReference type="ARBA" id="ARBA00048610"/>
    </source>
</evidence>
<dbReference type="GO" id="GO:0015413">
    <property type="term" value="F:ABC-type nickel transporter activity"/>
    <property type="evidence" value="ECO:0007669"/>
    <property type="project" value="UniProtKB-EC"/>
</dbReference>
<keyword evidence="6" id="KW-0547">Nucleotide-binding</keyword>
<keyword evidence="18" id="KW-1185">Reference proteome</keyword>
<dbReference type="EMBL" id="AEEH01000053">
    <property type="protein sequence ID" value="EFM24454.1"/>
    <property type="molecule type" value="Genomic_DNA"/>
</dbReference>
<dbReference type="GO" id="GO:0005886">
    <property type="term" value="C:plasma membrane"/>
    <property type="evidence" value="ECO:0007669"/>
    <property type="project" value="UniProtKB-SubCell"/>
</dbReference>
<comment type="caution">
    <text evidence="17">The sequence shown here is derived from an EMBL/GenBank/DDBJ whole genome shotgun (WGS) entry which is preliminary data.</text>
</comment>
<name>E0NNY6_9FIRM</name>
<evidence type="ECO:0000313" key="17">
    <source>
        <dbReference type="EMBL" id="EFM24454.1"/>
    </source>
</evidence>
<dbReference type="AlphaFoldDB" id="E0NNY6"/>
<accession>E0NNY6</accession>